<dbReference type="EMBL" id="BSXU01009857">
    <property type="protein sequence ID" value="GME69940.1"/>
    <property type="molecule type" value="Genomic_DNA"/>
</dbReference>
<dbReference type="OrthoDB" id="167718at2759"/>
<dbReference type="Proteomes" id="UP001165063">
    <property type="component" value="Unassembled WGS sequence"/>
</dbReference>
<evidence type="ECO:0000256" key="1">
    <source>
        <dbReference type="SAM" id="MobiDB-lite"/>
    </source>
</evidence>
<feature type="compositionally biased region" description="Gly residues" evidence="1">
    <location>
        <begin position="149"/>
        <end position="165"/>
    </location>
</feature>
<keyword evidence="3" id="KW-1185">Reference proteome</keyword>
<sequence>MKDQDLFKPDLIRLRQDKGIAFLEFSFSVPHKAKDAETTQETKSNDDDEGEDSKKETKKDKSDDGEDTAKGVKIQKRIDSALALHHSVLSGRKINVELTVGGGGNSKNRLEKLKVKNEKMMIKRKARIDKDREEDLKRKKKLREEQQANGGGDAGNAGGNGGPKSVGGIHPSRLGLIEQ</sequence>
<name>A0A9W6SYM4_AMBMO</name>
<feature type="compositionally biased region" description="Basic and acidic residues" evidence="1">
    <location>
        <begin position="128"/>
        <end position="146"/>
    </location>
</feature>
<feature type="compositionally biased region" description="Basic and acidic residues" evidence="1">
    <location>
        <begin position="52"/>
        <end position="70"/>
    </location>
</feature>
<accession>A0A9W6SYM4</accession>
<organism evidence="2 3">
    <name type="scientific">Ambrosiozyma monospora</name>
    <name type="common">Yeast</name>
    <name type="synonym">Endomycopsis monosporus</name>
    <dbReference type="NCBI Taxonomy" id="43982"/>
    <lineage>
        <taxon>Eukaryota</taxon>
        <taxon>Fungi</taxon>
        <taxon>Dikarya</taxon>
        <taxon>Ascomycota</taxon>
        <taxon>Saccharomycotina</taxon>
        <taxon>Pichiomycetes</taxon>
        <taxon>Pichiales</taxon>
        <taxon>Pichiaceae</taxon>
        <taxon>Ambrosiozyma</taxon>
    </lineage>
</organism>
<evidence type="ECO:0000313" key="3">
    <source>
        <dbReference type="Proteomes" id="UP001165063"/>
    </source>
</evidence>
<evidence type="ECO:0000313" key="2">
    <source>
        <dbReference type="EMBL" id="GME69940.1"/>
    </source>
</evidence>
<feature type="region of interest" description="Disordered" evidence="1">
    <location>
        <begin position="32"/>
        <end position="73"/>
    </location>
</feature>
<feature type="region of interest" description="Disordered" evidence="1">
    <location>
        <begin position="124"/>
        <end position="179"/>
    </location>
</feature>
<comment type="caution">
    <text evidence="2">The sequence shown here is derived from an EMBL/GenBank/DDBJ whole genome shotgun (WGS) entry which is preliminary data.</text>
</comment>
<gene>
    <name evidence="2" type="ORF">Amon01_000912400</name>
</gene>
<dbReference type="Gene3D" id="3.30.70.330">
    <property type="match status" value="1"/>
</dbReference>
<dbReference type="AlphaFoldDB" id="A0A9W6SYM4"/>
<protein>
    <submittedName>
        <fullName evidence="2">Unnamed protein product</fullName>
    </submittedName>
</protein>
<proteinExistence type="predicted"/>
<dbReference type="InterPro" id="IPR012677">
    <property type="entry name" value="Nucleotide-bd_a/b_plait_sf"/>
</dbReference>
<reference evidence="2" key="1">
    <citation type="submission" date="2023-04" db="EMBL/GenBank/DDBJ databases">
        <title>Ambrosiozyma monospora NBRC 1965.</title>
        <authorList>
            <person name="Ichikawa N."/>
            <person name="Sato H."/>
            <person name="Tonouchi N."/>
        </authorList>
    </citation>
    <scope>NUCLEOTIDE SEQUENCE</scope>
    <source>
        <strain evidence="2">NBRC 1965</strain>
    </source>
</reference>